<comment type="caution">
    <text evidence="2">The sequence shown here is derived from an EMBL/GenBank/DDBJ whole genome shotgun (WGS) entry which is preliminary data.</text>
</comment>
<keyword evidence="3" id="KW-1185">Reference proteome</keyword>
<sequence>MSGPVTEHDLLIAQVQDLDRRIARMDELISLLEADIERNDLTFAALAGQRLRLTTADPEQKVDGAPAPARDAVPEREEQS</sequence>
<gene>
    <name evidence="2" type="ORF">BBK14_06270</name>
</gene>
<protein>
    <submittedName>
        <fullName evidence="2">Uncharacterized protein</fullName>
    </submittedName>
</protein>
<dbReference type="AlphaFoldDB" id="A0A1S1PUI7"/>
<dbReference type="Proteomes" id="UP000179769">
    <property type="component" value="Unassembled WGS sequence"/>
</dbReference>
<evidence type="ECO:0000256" key="1">
    <source>
        <dbReference type="SAM" id="MobiDB-lite"/>
    </source>
</evidence>
<dbReference type="EMBL" id="MAXA01000235">
    <property type="protein sequence ID" value="OHV24442.1"/>
    <property type="molecule type" value="Genomic_DNA"/>
</dbReference>
<name>A0A1S1PUI7_9ACTN</name>
<proteinExistence type="predicted"/>
<evidence type="ECO:0000313" key="3">
    <source>
        <dbReference type="Proteomes" id="UP000179769"/>
    </source>
</evidence>
<organism evidence="2 3">
    <name type="scientific">Parafrankia soli</name>
    <dbReference type="NCBI Taxonomy" id="2599596"/>
    <lineage>
        <taxon>Bacteria</taxon>
        <taxon>Bacillati</taxon>
        <taxon>Actinomycetota</taxon>
        <taxon>Actinomycetes</taxon>
        <taxon>Frankiales</taxon>
        <taxon>Frankiaceae</taxon>
        <taxon>Parafrankia</taxon>
    </lineage>
</organism>
<evidence type="ECO:0000313" key="2">
    <source>
        <dbReference type="EMBL" id="OHV24442.1"/>
    </source>
</evidence>
<accession>A0A1S1PUI7</accession>
<reference evidence="3" key="1">
    <citation type="submission" date="2016-07" db="EMBL/GenBank/DDBJ databases">
        <title>Frankia sp. NRRL B-16219 Genome sequencing.</title>
        <authorList>
            <person name="Ghodhbane-Gtari F."/>
            <person name="Swanson E."/>
            <person name="Gueddou A."/>
            <person name="Louati M."/>
            <person name="Nouioui I."/>
            <person name="Hezbri K."/>
            <person name="Abebe-Akele F."/>
            <person name="Simpson S."/>
            <person name="Morris K."/>
            <person name="Thomas K."/>
            <person name="Gtari M."/>
            <person name="Tisa L.S."/>
        </authorList>
    </citation>
    <scope>NUCLEOTIDE SEQUENCE [LARGE SCALE GENOMIC DNA]</scope>
    <source>
        <strain evidence="3">NRRL B-16219</strain>
    </source>
</reference>
<feature type="region of interest" description="Disordered" evidence="1">
    <location>
        <begin position="57"/>
        <end position="80"/>
    </location>
</feature>